<dbReference type="InterPro" id="IPR024301">
    <property type="entry name" value="Amidase_6"/>
</dbReference>
<name>A0A9X3HAQ0_9FIRM</name>
<protein>
    <submittedName>
        <fullName evidence="3">Amidase domain-containing protein</fullName>
    </submittedName>
</protein>
<keyword evidence="1" id="KW-0732">Signal</keyword>
<evidence type="ECO:0000313" key="4">
    <source>
        <dbReference type="Proteomes" id="UP001141458"/>
    </source>
</evidence>
<sequence length="405" mass="47495">MKLKKFLLVSFFSLSVLWTFSSHASELDENVRTSEVSEKEKLFSEELDFAKKAVVKFYKNKDLGENNELDSYFSKDVLKLINYKVMYNNYKDKELDISYSKYNVVVKPVETEKWIKKGNSFSFNLQVITKFYYPQSDVESENSVVLEFTVTKDRDGKLMITRCYQALYSEVDELKYYNLLSKNADVDKWLSSNFEESKKYIEKSKNDREEDYRQYKSEKGCKDESIERYSSFNRQYITDWARNNFYKRSPSSSSSYVPYYDFSTISGSYDCTNFVSHALLAGGFSMNDYGYSGIQGSNQWYFRNIRNRSTSWSGVSQLYTFLTRKSNLYTGPSATEKYFNYSNSYLGDVIQVYYNGSGWGHSVVVTKFKNGNVLVTGRTAPNWYNNNVDARRMGNYQRLLHLENR</sequence>
<accession>A0A9X3HAQ0</accession>
<dbReference type="Proteomes" id="UP001141458">
    <property type="component" value="Unassembled WGS sequence"/>
</dbReference>
<evidence type="ECO:0000259" key="2">
    <source>
        <dbReference type="Pfam" id="PF12671"/>
    </source>
</evidence>
<evidence type="ECO:0000256" key="1">
    <source>
        <dbReference type="SAM" id="SignalP"/>
    </source>
</evidence>
<comment type="caution">
    <text evidence="3">The sequence shown here is derived from an EMBL/GenBank/DDBJ whole genome shotgun (WGS) entry which is preliminary data.</text>
</comment>
<gene>
    <name evidence="3" type="ORF">NND69_03300</name>
</gene>
<dbReference type="Pfam" id="PF12671">
    <property type="entry name" value="Amidase_6"/>
    <property type="match status" value="1"/>
</dbReference>
<feature type="domain" description="Putative amidase" evidence="2">
    <location>
        <begin position="233"/>
        <end position="386"/>
    </location>
</feature>
<reference evidence="3" key="1">
    <citation type="submission" date="2022-07" db="EMBL/GenBank/DDBJ databases">
        <title>Parvimonas micra travels from the subgingival sulcus of the human oral cavity to the colorectal adenocarcinoma.</title>
        <authorList>
            <person name="Conde-Perez K."/>
            <person name="Buetas E."/>
            <person name="Aja-Macaya P."/>
            <person name="Martin-De Arribas E."/>
            <person name="Iglesias-Corras I."/>
            <person name="Trigo-Tasende N."/>
            <person name="Nasser-Ali M."/>
            <person name="Estevez L.S."/>
            <person name="Rumbo-Feal S."/>
            <person name="Otero-Alen B."/>
            <person name="Noguera J.F."/>
            <person name="Concha A."/>
            <person name="Pardinas-Lopez S."/>
            <person name="Carda-Dieguez M."/>
            <person name="Gomez-Randulfe I."/>
            <person name="Martinez-Lago N."/>
            <person name="Ladra S."/>
            <person name="Aparicio L.A."/>
            <person name="Bou G."/>
            <person name="Mira A."/>
            <person name="Vallejo J.A."/>
            <person name="Poza M."/>
        </authorList>
    </citation>
    <scope>NUCLEOTIDE SEQUENCE</scope>
    <source>
        <strain evidence="3">PM79KC-AC-4</strain>
    </source>
</reference>
<feature type="chain" id="PRO_5040867553" evidence="1">
    <location>
        <begin position="25"/>
        <end position="405"/>
    </location>
</feature>
<proteinExistence type="predicted"/>
<evidence type="ECO:0000313" key="3">
    <source>
        <dbReference type="EMBL" id="MCZ7407389.1"/>
    </source>
</evidence>
<dbReference type="AlphaFoldDB" id="A0A9X3HAQ0"/>
<dbReference type="EMBL" id="JANDZV010000002">
    <property type="protein sequence ID" value="MCZ7407389.1"/>
    <property type="molecule type" value="Genomic_DNA"/>
</dbReference>
<feature type="signal peptide" evidence="1">
    <location>
        <begin position="1"/>
        <end position="24"/>
    </location>
</feature>
<dbReference type="RefSeq" id="WP_269720662.1">
    <property type="nucleotide sequence ID" value="NZ_CP101408.1"/>
</dbReference>
<organism evidence="3 4">
    <name type="scientific">Parvimonas micra</name>
    <dbReference type="NCBI Taxonomy" id="33033"/>
    <lineage>
        <taxon>Bacteria</taxon>
        <taxon>Bacillati</taxon>
        <taxon>Bacillota</taxon>
        <taxon>Tissierellia</taxon>
        <taxon>Tissierellales</taxon>
        <taxon>Peptoniphilaceae</taxon>
        <taxon>Parvimonas</taxon>
    </lineage>
</organism>